<feature type="domain" description="Transcriptional regulatory protein RXT2 N-terminal" evidence="2">
    <location>
        <begin position="36"/>
        <end position="183"/>
    </location>
</feature>
<dbReference type="Pfam" id="PF08595">
    <property type="entry name" value="RXT2_N"/>
    <property type="match status" value="1"/>
</dbReference>
<reference evidence="3 4" key="1">
    <citation type="journal article" date="2023" name="Elife">
        <title>Identification of key yeast species and microbe-microbe interactions impacting larval growth of Drosophila in the wild.</title>
        <authorList>
            <person name="Mure A."/>
            <person name="Sugiura Y."/>
            <person name="Maeda R."/>
            <person name="Honda K."/>
            <person name="Sakurai N."/>
            <person name="Takahashi Y."/>
            <person name="Watada M."/>
            <person name="Katoh T."/>
            <person name="Gotoh A."/>
            <person name="Gotoh Y."/>
            <person name="Taniguchi I."/>
            <person name="Nakamura K."/>
            <person name="Hayashi T."/>
            <person name="Katayama T."/>
            <person name="Uemura T."/>
            <person name="Hattori Y."/>
        </authorList>
    </citation>
    <scope>NUCLEOTIDE SEQUENCE [LARGE SCALE GENOMIC DNA]</scope>
    <source>
        <strain evidence="3 4">SC-9</strain>
    </source>
</reference>
<evidence type="ECO:0000259" key="2">
    <source>
        <dbReference type="Pfam" id="PF08595"/>
    </source>
</evidence>
<dbReference type="InterPro" id="IPR039602">
    <property type="entry name" value="Rxt2"/>
</dbReference>
<keyword evidence="4" id="KW-1185">Reference proteome</keyword>
<feature type="compositionally biased region" description="Basic and acidic residues" evidence="1">
    <location>
        <begin position="89"/>
        <end position="98"/>
    </location>
</feature>
<sequence length="350" mass="40091">MSNTETVQLIRALRATLDKTNDEPLDAENYVDGETTNRGNKLKFGSSHLHRDQLNGYSIIPVIGKVLINGEEREYIQRKRKADASPGEKTAKKPKGEIYGEEPANEVVEDEEDEDNDPYENIDIRKILAPITKPEEAVTNPAICKIFQDDSLRNLASQAIDIIEYEQNNSIKLSKLLDLFLGEDPKFLKPGNMKLPDYDHELADGETVEEIKYKAVKHKNDYVIESSNDPGIINNVKAEEYISSLQTNNENKRITRNIDSNYQEVDPFFALPQFEIDSDNGVDPQIANEVRQIVQIILQRNREYIRSLQRIRSGLIRAERLKDQVYKWCKEINGDYDSEVLPPAINEKKK</sequence>
<dbReference type="PANTHER" id="PTHR28232">
    <property type="entry name" value="TRANSCRIPTIONAL REGULATORY PROTEIN RXT2"/>
    <property type="match status" value="1"/>
</dbReference>
<dbReference type="GO" id="GO:0033698">
    <property type="term" value="C:Rpd3L complex"/>
    <property type="evidence" value="ECO:0007669"/>
    <property type="project" value="TreeGrafter"/>
</dbReference>
<dbReference type="RefSeq" id="XP_064852812.1">
    <property type="nucleotide sequence ID" value="XM_064996740.1"/>
</dbReference>
<feature type="region of interest" description="Disordered" evidence="1">
    <location>
        <begin position="78"/>
        <end position="117"/>
    </location>
</feature>
<feature type="compositionally biased region" description="Acidic residues" evidence="1">
    <location>
        <begin position="99"/>
        <end position="117"/>
    </location>
</feature>
<dbReference type="Proteomes" id="UP001360560">
    <property type="component" value="Unassembled WGS sequence"/>
</dbReference>
<proteinExistence type="predicted"/>
<evidence type="ECO:0000313" key="3">
    <source>
        <dbReference type="EMBL" id="GMM35816.1"/>
    </source>
</evidence>
<organism evidence="3 4">
    <name type="scientific">Saccharomycopsis crataegensis</name>
    <dbReference type="NCBI Taxonomy" id="43959"/>
    <lineage>
        <taxon>Eukaryota</taxon>
        <taxon>Fungi</taxon>
        <taxon>Dikarya</taxon>
        <taxon>Ascomycota</taxon>
        <taxon>Saccharomycotina</taxon>
        <taxon>Saccharomycetes</taxon>
        <taxon>Saccharomycopsidaceae</taxon>
        <taxon>Saccharomycopsis</taxon>
    </lineage>
</organism>
<dbReference type="GO" id="GO:0005829">
    <property type="term" value="C:cytosol"/>
    <property type="evidence" value="ECO:0007669"/>
    <property type="project" value="TreeGrafter"/>
</dbReference>
<dbReference type="GeneID" id="90073791"/>
<protein>
    <submittedName>
        <fullName evidence="3">Rxt2 protein</fullName>
    </submittedName>
</protein>
<dbReference type="PANTHER" id="PTHR28232:SF1">
    <property type="entry name" value="TRANSCRIPTIONAL REGULATORY PROTEIN RXT2"/>
    <property type="match status" value="1"/>
</dbReference>
<evidence type="ECO:0000313" key="4">
    <source>
        <dbReference type="Proteomes" id="UP001360560"/>
    </source>
</evidence>
<accession>A0AAV5QM75</accession>
<dbReference type="EMBL" id="BTFZ01000011">
    <property type="protein sequence ID" value="GMM35816.1"/>
    <property type="molecule type" value="Genomic_DNA"/>
</dbReference>
<dbReference type="InterPro" id="IPR013904">
    <property type="entry name" value="RXT2_N"/>
</dbReference>
<evidence type="ECO:0000256" key="1">
    <source>
        <dbReference type="SAM" id="MobiDB-lite"/>
    </source>
</evidence>
<gene>
    <name evidence="3" type="ORF">DASC09_031410</name>
</gene>
<dbReference type="AlphaFoldDB" id="A0AAV5QM75"/>
<name>A0AAV5QM75_9ASCO</name>
<comment type="caution">
    <text evidence="3">The sequence shown here is derived from an EMBL/GenBank/DDBJ whole genome shotgun (WGS) entry which is preliminary data.</text>
</comment>